<organism evidence="7 8">
    <name type="scientific">Lactarius akahatsu</name>
    <dbReference type="NCBI Taxonomy" id="416441"/>
    <lineage>
        <taxon>Eukaryota</taxon>
        <taxon>Fungi</taxon>
        <taxon>Dikarya</taxon>
        <taxon>Basidiomycota</taxon>
        <taxon>Agaricomycotina</taxon>
        <taxon>Agaricomycetes</taxon>
        <taxon>Russulales</taxon>
        <taxon>Russulaceae</taxon>
        <taxon>Lactarius</taxon>
    </lineage>
</organism>
<comment type="subcellular location">
    <subcellularLocation>
        <location evidence="1">Nucleus</location>
    </subcellularLocation>
</comment>
<protein>
    <submittedName>
        <fullName evidence="7">NUC173-domain-containing protein</fullName>
    </submittedName>
</protein>
<feature type="compositionally biased region" description="Basic and acidic residues" evidence="4">
    <location>
        <begin position="1106"/>
        <end position="1120"/>
    </location>
</feature>
<evidence type="ECO:0000256" key="3">
    <source>
        <dbReference type="ARBA" id="ARBA00023242"/>
    </source>
</evidence>
<feature type="region of interest" description="Disordered" evidence="4">
    <location>
        <begin position="1012"/>
        <end position="1072"/>
    </location>
</feature>
<evidence type="ECO:0000313" key="7">
    <source>
        <dbReference type="EMBL" id="KAH8990494.1"/>
    </source>
</evidence>
<evidence type="ECO:0000313" key="8">
    <source>
        <dbReference type="Proteomes" id="UP001201163"/>
    </source>
</evidence>
<feature type="compositionally biased region" description="Basic and acidic residues" evidence="4">
    <location>
        <begin position="1185"/>
        <end position="1216"/>
    </location>
</feature>
<feature type="compositionally biased region" description="Acidic residues" evidence="4">
    <location>
        <begin position="1174"/>
        <end position="1183"/>
    </location>
</feature>
<dbReference type="InterPro" id="IPR016024">
    <property type="entry name" value="ARM-type_fold"/>
</dbReference>
<keyword evidence="3" id="KW-0539">Nucleus</keyword>
<evidence type="ECO:0000256" key="1">
    <source>
        <dbReference type="ARBA" id="ARBA00004123"/>
    </source>
</evidence>
<dbReference type="SUPFAM" id="SSF48371">
    <property type="entry name" value="ARM repeat"/>
    <property type="match status" value="1"/>
</dbReference>
<reference evidence="7" key="1">
    <citation type="submission" date="2022-01" db="EMBL/GenBank/DDBJ databases">
        <title>Comparative genomics reveals a dynamic genome evolution in the ectomycorrhizal milk-cap (Lactarius) mushrooms.</title>
        <authorList>
            <consortium name="DOE Joint Genome Institute"/>
            <person name="Lebreton A."/>
            <person name="Tang N."/>
            <person name="Kuo A."/>
            <person name="LaButti K."/>
            <person name="Drula E."/>
            <person name="Barry K."/>
            <person name="Clum A."/>
            <person name="Lipzen A."/>
            <person name="Mousain D."/>
            <person name="Ng V."/>
            <person name="Wang R."/>
            <person name="Wang X."/>
            <person name="Dai Y."/>
            <person name="Henrissat B."/>
            <person name="Grigoriev I.V."/>
            <person name="Guerin-Laguette A."/>
            <person name="Yu F."/>
            <person name="Martin F.M."/>
        </authorList>
    </citation>
    <scope>NUCLEOTIDE SEQUENCE</scope>
    <source>
        <strain evidence="7">QP</strain>
    </source>
</reference>
<proteinExistence type="inferred from homology"/>
<feature type="domain" description="RRP12 HEAT" evidence="5">
    <location>
        <begin position="346"/>
        <end position="653"/>
    </location>
</feature>
<feature type="compositionally biased region" description="Acidic residues" evidence="4">
    <location>
        <begin position="1047"/>
        <end position="1058"/>
    </location>
</feature>
<dbReference type="Pfam" id="PF08161">
    <property type="entry name" value="RRP12_HEAT"/>
    <property type="match status" value="1"/>
</dbReference>
<dbReference type="AlphaFoldDB" id="A0AAD4LGU1"/>
<evidence type="ECO:0000259" key="5">
    <source>
        <dbReference type="Pfam" id="PF08161"/>
    </source>
</evidence>
<dbReference type="EMBL" id="JAKELL010000030">
    <property type="protein sequence ID" value="KAH8990494.1"/>
    <property type="molecule type" value="Genomic_DNA"/>
</dbReference>
<feature type="region of interest" description="Disordered" evidence="4">
    <location>
        <begin position="1147"/>
        <end position="1221"/>
    </location>
</feature>
<feature type="domain" description="RRP12 N-terminal HEAT" evidence="6">
    <location>
        <begin position="18"/>
        <end position="276"/>
    </location>
</feature>
<dbReference type="InterPro" id="IPR012978">
    <property type="entry name" value="HEAT_RRP12"/>
</dbReference>
<dbReference type="Proteomes" id="UP001201163">
    <property type="component" value="Unassembled WGS sequence"/>
</dbReference>
<sequence>MSDDLDAALSKIRPHTTSSLEHQKTPATLLHALEATFDEQKTERSPTAYFAALLTTLDGTLQNEGSSRLSFGEGDILPAELYLLALVAPFVPQPVIRGNLNTILSLTSPLFPSLMNHAPPLRSQIGLYGSLLKALDRSQLDAQGVRQSFASILQLCLDVRPKVRKRAAETIKDVLSSPPPPLLRHPYSDRVAEWVKSTLADVSANAFSRSKRIAPDMEAAEVALHLLMFLRPIILRLPPSSLSAIVTLLLSLPRLGNPFLSQSAYSTLSDLLSAHDKDGGFDIESEIPSILNAILSSPPPKADAAIAPAWLGLLGNTLLAYKDANPHASTSELGKVWKAVWVFLESPDATIRKASCQSLALLVQCFTPEFIAPSIREHGRSEPKTALGKIVSQAEKAFESLAFARFMSELLDAILVLISGLRYRVEPAGPTAAETLLLPLVQRVGSIRTEKNFEHKEAADRVLSQAITTMGPAVLLNALPLNLEPVDRQAGREPRAFLLPLLVQPHPSPLGHFVSFFVPLSERMFDLEQKARSEDRPSEAKVWAVLIGQVWAGLPGYCWSKVDTPEALTAAFSQMLSQILYTQVELRPFVLRALKVLVNSNVAFASQDPVLLDKLPPGVRADGISQKQALKNVDFLRNQAESWLAVLFNVFGSVNREDRGMVGEVIAAWLSIAGDPAIAQAYHKVFGLFKQNLIKPDHDPTNSGSVVAMTQDILVLVLPYLSDEDASGLFDVILSKEVLTNQDNGVQKRGYKILAKLIEVGKVSPDVEPVIEQLDELSDGLAPAAKKDRFQLYANLLPSIPPSALHVIPSLIPEAVLGTKEPSEKARSAAFELIVAMGKKMAEGGVVKRVLVDGMDEDNTSEAKASIGEYITMIAAGLAGATPHMISATVTAISRLVFEFKGDIPASMLDEILSTLLVFLSSANREIVKSTLGFIKLAVHTLSEDVIRLQLPQLVPALLGWAHDHKNHFKAKVRHIFERMIRRFGFQAVHSCANGEAAKVLVNIKKRKDRAKRKKAVAGGDVSDEEQARRPTTGDAFEDVLYSSDSELGDNDEDDEEVTTPAGKHKGGDFAARLRLDNDSPMDLLSGAASRITNAKGSRRSKHRRDTSNFKTDESGKMIFDESGSDSNDGAAEEDVAGAAYREALTSTDGFTRGPGGRIKFNKDTKKRRRENAAQDEDVEMGEVESGKPEKKRSEVKIGHEFRAKKAGGDLKKKGGPDPYAYVPLRQAAKKRGRRNGLGLAGKQ</sequence>
<dbReference type="PANTHER" id="PTHR48287:SF1">
    <property type="entry name" value="ARM REPEAT SUPERFAMILY PROTEIN"/>
    <property type="match status" value="1"/>
</dbReference>
<feature type="region of interest" description="Disordered" evidence="4">
    <location>
        <begin position="1090"/>
        <end position="1134"/>
    </location>
</feature>
<dbReference type="Gene3D" id="1.25.10.10">
    <property type="entry name" value="Leucine-rich Repeat Variant"/>
    <property type="match status" value="3"/>
</dbReference>
<dbReference type="InterPro" id="IPR052087">
    <property type="entry name" value="RRP12"/>
</dbReference>
<accession>A0AAD4LGU1</accession>
<comment type="similarity">
    <text evidence="2">Belongs to the RRP12 family.</text>
</comment>
<dbReference type="InterPro" id="IPR057860">
    <property type="entry name" value="HEAT_RRP12_N"/>
</dbReference>
<keyword evidence="8" id="KW-1185">Reference proteome</keyword>
<dbReference type="Pfam" id="PF25772">
    <property type="entry name" value="HEAT_RRP12_N"/>
    <property type="match status" value="1"/>
</dbReference>
<comment type="caution">
    <text evidence="7">The sequence shown here is derived from an EMBL/GenBank/DDBJ whole genome shotgun (WGS) entry which is preliminary data.</text>
</comment>
<dbReference type="GO" id="GO:0005634">
    <property type="term" value="C:nucleus"/>
    <property type="evidence" value="ECO:0007669"/>
    <property type="project" value="UniProtKB-SubCell"/>
</dbReference>
<evidence type="ECO:0000259" key="6">
    <source>
        <dbReference type="Pfam" id="PF25772"/>
    </source>
</evidence>
<dbReference type="InterPro" id="IPR011989">
    <property type="entry name" value="ARM-like"/>
</dbReference>
<gene>
    <name evidence="7" type="ORF">EDB92DRAFT_1864032</name>
</gene>
<name>A0AAD4LGU1_9AGAM</name>
<evidence type="ECO:0000256" key="4">
    <source>
        <dbReference type="SAM" id="MobiDB-lite"/>
    </source>
</evidence>
<evidence type="ECO:0000256" key="2">
    <source>
        <dbReference type="ARBA" id="ARBA00007690"/>
    </source>
</evidence>
<dbReference type="PANTHER" id="PTHR48287">
    <property type="entry name" value="ARM REPEAT SUPERFAMILY PROTEIN"/>
    <property type="match status" value="1"/>
</dbReference>